<dbReference type="EMBL" id="BLSB01000080">
    <property type="protein sequence ID" value="GFP35313.1"/>
    <property type="molecule type" value="Genomic_DNA"/>
</dbReference>
<reference evidence="6 7" key="1">
    <citation type="journal article" date="2020" name="Front. Microbiol.">
        <title>Single-cell genomics of novel Actinobacteria with the Wood-Ljungdahl pathway discovered in a serpentinizing system.</title>
        <authorList>
            <person name="Merino N."/>
            <person name="Kawai M."/>
            <person name="Boyd E.S."/>
            <person name="Colman D.R."/>
            <person name="McGlynn S.E."/>
            <person name="Nealson K.H."/>
            <person name="Kurokawa K."/>
            <person name="Hongoh Y."/>
        </authorList>
    </citation>
    <scope>NUCLEOTIDE SEQUENCE [LARGE SCALE GENOMIC DNA]</scope>
    <source>
        <strain evidence="3 6">S25</strain>
        <strain evidence="4 8">S33</strain>
        <strain evidence="5 7">S43</strain>
    </source>
</reference>
<evidence type="ECO:0000313" key="4">
    <source>
        <dbReference type="EMBL" id="GFP26806.1"/>
    </source>
</evidence>
<dbReference type="InterPro" id="IPR012495">
    <property type="entry name" value="TadE-like_dom"/>
</dbReference>
<dbReference type="EMBL" id="BLRY01000006">
    <property type="protein sequence ID" value="GFP26806.1"/>
    <property type="molecule type" value="Genomic_DNA"/>
</dbReference>
<dbReference type="RefSeq" id="WP_176229936.1">
    <property type="nucleotide sequence ID" value="NZ_BLRY01000006.1"/>
</dbReference>
<keyword evidence="1" id="KW-0472">Membrane</keyword>
<organism evidence="3 6">
    <name type="scientific">Candidatus Hakubella thermalkaliphila</name>
    <dbReference type="NCBI Taxonomy" id="2754717"/>
    <lineage>
        <taxon>Bacteria</taxon>
        <taxon>Bacillati</taxon>
        <taxon>Actinomycetota</taxon>
        <taxon>Actinomycetota incertae sedis</taxon>
        <taxon>Candidatus Hakubellales</taxon>
        <taxon>Candidatus Hakubellaceae</taxon>
        <taxon>Candidatus Hakubella</taxon>
    </lineage>
</organism>
<gene>
    <name evidence="3" type="ORF">HKBW3S25_00711</name>
    <name evidence="4" type="ORF">HKBW3S33_00220</name>
    <name evidence="5" type="ORF">HKBW3S43_01105</name>
</gene>
<keyword evidence="1" id="KW-0812">Transmembrane</keyword>
<accession>A0A6V8NZ07</accession>
<dbReference type="Proteomes" id="UP000576480">
    <property type="component" value="Unassembled WGS sequence"/>
</dbReference>
<evidence type="ECO:0000256" key="1">
    <source>
        <dbReference type="SAM" id="Phobius"/>
    </source>
</evidence>
<dbReference type="Proteomes" id="UP000591948">
    <property type="component" value="Unassembled WGS sequence"/>
</dbReference>
<dbReference type="AlphaFoldDB" id="A0A6V8NZ07"/>
<evidence type="ECO:0000313" key="6">
    <source>
        <dbReference type="Proteomes" id="UP000543224"/>
    </source>
</evidence>
<dbReference type="EMBL" id="BLRX01000060">
    <property type="protein sequence ID" value="GFP25253.1"/>
    <property type="molecule type" value="Genomic_DNA"/>
</dbReference>
<dbReference type="Pfam" id="PF07811">
    <property type="entry name" value="TadE"/>
    <property type="match status" value="1"/>
</dbReference>
<evidence type="ECO:0000313" key="8">
    <source>
        <dbReference type="Proteomes" id="UP000591948"/>
    </source>
</evidence>
<name>A0A6V8NZ07_9ACTN</name>
<sequence length="141" mass="14916">MAKKVKTLTTEQGSALIESVLTLPLMLLLLAGIIQFGFLFNAKVAVNSASFEAARQATASLSPAVTAVRVAENYAGGSLPGWKIGERLEVAVSTAGGVGDSVTVRVTYQVPLFFEHLLPLTTTGGVMKVSGWSTMYIEERP</sequence>
<evidence type="ECO:0000313" key="5">
    <source>
        <dbReference type="EMBL" id="GFP35313.1"/>
    </source>
</evidence>
<dbReference type="Proteomes" id="UP000543224">
    <property type="component" value="Unassembled WGS sequence"/>
</dbReference>
<evidence type="ECO:0000313" key="3">
    <source>
        <dbReference type="EMBL" id="GFP25253.1"/>
    </source>
</evidence>
<evidence type="ECO:0000259" key="2">
    <source>
        <dbReference type="Pfam" id="PF07811"/>
    </source>
</evidence>
<proteinExistence type="predicted"/>
<evidence type="ECO:0000313" key="7">
    <source>
        <dbReference type="Proteomes" id="UP000576480"/>
    </source>
</evidence>
<comment type="caution">
    <text evidence="3">The sequence shown here is derived from an EMBL/GenBank/DDBJ whole genome shotgun (WGS) entry which is preliminary data.</text>
</comment>
<feature type="domain" description="TadE-like" evidence="2">
    <location>
        <begin position="13"/>
        <end position="55"/>
    </location>
</feature>
<keyword evidence="8" id="KW-1185">Reference proteome</keyword>
<feature type="transmembrane region" description="Helical" evidence="1">
    <location>
        <begin position="20"/>
        <end position="40"/>
    </location>
</feature>
<protein>
    <recommendedName>
        <fullName evidence="2">TadE-like domain-containing protein</fullName>
    </recommendedName>
</protein>
<keyword evidence="1" id="KW-1133">Transmembrane helix</keyword>